<feature type="region of interest" description="Disordered" evidence="1">
    <location>
        <begin position="549"/>
        <end position="581"/>
    </location>
</feature>
<dbReference type="Proteomes" id="UP001341281">
    <property type="component" value="Chromosome 05"/>
</dbReference>
<dbReference type="InterPro" id="IPR004242">
    <property type="entry name" value="Transposase_21"/>
</dbReference>
<keyword evidence="2" id="KW-1133">Transmembrane helix</keyword>
<sequence length="581" mass="64758">MKSPCMEAIKGYDLLPNRSDFDSSYPDFAFDSRNLRLAVASDGFIIPGPRALGADMDVYLEPLVLGHMMPLRMSASNYMLPYCVASQIFLTICMVVFVFVCHSHECSPQLKKGGKYVFVCHHRFLDANHVYKSLTELFYGTEEHRPAPVPLSGEEILELTANMHTSFGKGSNYKEAIKPHAGRNDAPLAWKRKSIWFRLPYWKDLLLRNIDVMHIEKNMCDNIINILLNIDGRSKDNLNARLDIKNFGIRHDLHPINVDDRFYMPLALNSMSPDEKKLFCQVSKDVRFPDGVASNIHNNVHVSEIKLIGLKSHDNHVLLQQLLPLAIRRILPTRVTATLIRVSNFFKQMYSPTIRGGRDVILYNVMRPYNLPVAKKTVQTTNHHLLWGTHLLAFNTVSLLNLFLSSPTPPSSASASASARRPMPRTLAPDGVPVRRALAAPRPRFGGEAVLRAALAFRRPRVPPMRSTRWSRRGGEIPRSAASIRRASCTVRYTFQRGEAAAQRARSNASRIRAASRRDRRAAGPGPGQAAALALRSGSGAQWCSGRLAAAARHSGAGAPRATSNPTSLRSVSPQFTPPEH</sequence>
<dbReference type="EMBL" id="CP144749">
    <property type="protein sequence ID" value="WVZ74604.1"/>
    <property type="molecule type" value="Genomic_DNA"/>
</dbReference>
<feature type="compositionally biased region" description="Low complexity" evidence="1">
    <location>
        <begin position="502"/>
        <end position="513"/>
    </location>
</feature>
<reference evidence="3 4" key="1">
    <citation type="submission" date="2024-02" db="EMBL/GenBank/DDBJ databases">
        <title>High-quality chromosome-scale genome assembly of Pensacola bahiagrass (Paspalum notatum Flugge var. saurae).</title>
        <authorList>
            <person name="Vega J.M."/>
            <person name="Podio M."/>
            <person name="Orjuela J."/>
            <person name="Siena L.A."/>
            <person name="Pessino S.C."/>
            <person name="Combes M.C."/>
            <person name="Mariac C."/>
            <person name="Albertini E."/>
            <person name="Pupilli F."/>
            <person name="Ortiz J.P.A."/>
            <person name="Leblanc O."/>
        </authorList>
    </citation>
    <scope>NUCLEOTIDE SEQUENCE [LARGE SCALE GENOMIC DNA]</scope>
    <source>
        <strain evidence="3">R1</strain>
        <tissue evidence="3">Leaf</tissue>
    </source>
</reference>
<dbReference type="Pfam" id="PF02992">
    <property type="entry name" value="Transposase_21"/>
    <property type="match status" value="1"/>
</dbReference>
<keyword evidence="2" id="KW-0812">Transmembrane</keyword>
<proteinExistence type="predicted"/>
<feature type="compositionally biased region" description="Polar residues" evidence="1">
    <location>
        <begin position="563"/>
        <end position="575"/>
    </location>
</feature>
<feature type="transmembrane region" description="Helical" evidence="2">
    <location>
        <begin position="78"/>
        <end position="100"/>
    </location>
</feature>
<evidence type="ECO:0000256" key="2">
    <source>
        <dbReference type="SAM" id="Phobius"/>
    </source>
</evidence>
<feature type="compositionally biased region" description="Low complexity" evidence="1">
    <location>
        <begin position="549"/>
        <end position="562"/>
    </location>
</feature>
<name>A0AAQ3TMF8_PASNO</name>
<keyword evidence="2" id="KW-0472">Membrane</keyword>
<dbReference type="AlphaFoldDB" id="A0AAQ3TMF8"/>
<dbReference type="PANTHER" id="PTHR10775">
    <property type="entry name" value="OS08G0208400 PROTEIN"/>
    <property type="match status" value="1"/>
</dbReference>
<keyword evidence="4" id="KW-1185">Reference proteome</keyword>
<feature type="region of interest" description="Disordered" evidence="1">
    <location>
        <begin position="502"/>
        <end position="532"/>
    </location>
</feature>
<accession>A0AAQ3TMF8</accession>
<evidence type="ECO:0000256" key="1">
    <source>
        <dbReference type="SAM" id="MobiDB-lite"/>
    </source>
</evidence>
<feature type="compositionally biased region" description="Low complexity" evidence="1">
    <location>
        <begin position="411"/>
        <end position="425"/>
    </location>
</feature>
<feature type="region of interest" description="Disordered" evidence="1">
    <location>
        <begin position="410"/>
        <end position="430"/>
    </location>
</feature>
<evidence type="ECO:0000313" key="3">
    <source>
        <dbReference type="EMBL" id="WVZ74604.1"/>
    </source>
</evidence>
<organism evidence="3 4">
    <name type="scientific">Paspalum notatum var. saurae</name>
    <dbReference type="NCBI Taxonomy" id="547442"/>
    <lineage>
        <taxon>Eukaryota</taxon>
        <taxon>Viridiplantae</taxon>
        <taxon>Streptophyta</taxon>
        <taxon>Embryophyta</taxon>
        <taxon>Tracheophyta</taxon>
        <taxon>Spermatophyta</taxon>
        <taxon>Magnoliopsida</taxon>
        <taxon>Liliopsida</taxon>
        <taxon>Poales</taxon>
        <taxon>Poaceae</taxon>
        <taxon>PACMAD clade</taxon>
        <taxon>Panicoideae</taxon>
        <taxon>Andropogonodae</taxon>
        <taxon>Paspaleae</taxon>
        <taxon>Paspalinae</taxon>
        <taxon>Paspalum</taxon>
    </lineage>
</organism>
<evidence type="ECO:0000313" key="4">
    <source>
        <dbReference type="Proteomes" id="UP001341281"/>
    </source>
</evidence>
<protein>
    <submittedName>
        <fullName evidence="3">Uncharacterized protein</fullName>
    </submittedName>
</protein>
<dbReference type="PANTHER" id="PTHR10775:SF185">
    <property type="entry name" value="OS08G0208400 PROTEIN"/>
    <property type="match status" value="1"/>
</dbReference>
<gene>
    <name evidence="3" type="ORF">U9M48_022766</name>
</gene>